<keyword evidence="10" id="KW-1185">Reference proteome</keyword>
<dbReference type="PANTHER" id="PTHR10788">
    <property type="entry name" value="TREHALOSE-6-PHOSPHATE SYNTHASE"/>
    <property type="match status" value="1"/>
</dbReference>
<comment type="caution">
    <text evidence="9">The sequence shown here is derived from an EMBL/GenBank/DDBJ whole genome shotgun (WGS) entry which is preliminary data.</text>
</comment>
<dbReference type="Pfam" id="PF00982">
    <property type="entry name" value="Glyco_transf_20"/>
    <property type="match status" value="1"/>
</dbReference>
<dbReference type="CDD" id="cd01627">
    <property type="entry name" value="HAD_TPP"/>
    <property type="match status" value="1"/>
</dbReference>
<comment type="subunit">
    <text evidence="4">Homotetramer.</text>
</comment>
<dbReference type="NCBIfam" id="TIGR02400">
    <property type="entry name" value="trehalose_OtsA"/>
    <property type="match status" value="1"/>
</dbReference>
<evidence type="ECO:0000256" key="1">
    <source>
        <dbReference type="ARBA" id="ARBA00005199"/>
    </source>
</evidence>
<dbReference type="InterPro" id="IPR001830">
    <property type="entry name" value="Glyco_trans_20"/>
</dbReference>
<dbReference type="SUPFAM" id="SSF56784">
    <property type="entry name" value="HAD-like"/>
    <property type="match status" value="1"/>
</dbReference>
<dbReference type="EMBL" id="JAMWYS010000058">
    <property type="protein sequence ID" value="MCO4294411.1"/>
    <property type="molecule type" value="Genomic_DNA"/>
</dbReference>
<evidence type="ECO:0000256" key="8">
    <source>
        <dbReference type="NCBIfam" id="TIGR02400"/>
    </source>
</evidence>
<dbReference type="Gene3D" id="3.40.50.2000">
    <property type="entry name" value="Glycogen Phosphorylase B"/>
    <property type="match status" value="2"/>
</dbReference>
<name>A0A9X2F4Z9_9SPHI</name>
<comment type="catalytic activity">
    <reaction evidence="7">
        <text>D-glucose 6-phosphate + UDP-alpha-D-glucose = alpha,alpha-trehalose 6-phosphate + UDP + H(+)</text>
        <dbReference type="Rhea" id="RHEA:18889"/>
        <dbReference type="ChEBI" id="CHEBI:15378"/>
        <dbReference type="ChEBI" id="CHEBI:58223"/>
        <dbReference type="ChEBI" id="CHEBI:58429"/>
        <dbReference type="ChEBI" id="CHEBI:58885"/>
        <dbReference type="ChEBI" id="CHEBI:61548"/>
        <dbReference type="EC" id="2.4.1.15"/>
    </reaction>
</comment>
<proteinExistence type="inferred from homology"/>
<evidence type="ECO:0000256" key="6">
    <source>
        <dbReference type="ARBA" id="ARBA00022679"/>
    </source>
</evidence>
<dbReference type="GO" id="GO:0004805">
    <property type="term" value="F:trehalose-phosphatase activity"/>
    <property type="evidence" value="ECO:0007669"/>
    <property type="project" value="TreeGrafter"/>
</dbReference>
<evidence type="ECO:0000256" key="5">
    <source>
        <dbReference type="ARBA" id="ARBA00022676"/>
    </source>
</evidence>
<accession>A0A9X2F4Z9</accession>
<evidence type="ECO:0000313" key="9">
    <source>
        <dbReference type="EMBL" id="MCO4294411.1"/>
    </source>
</evidence>
<dbReference type="AlphaFoldDB" id="A0A9X2F4Z9"/>
<dbReference type="CDD" id="cd03788">
    <property type="entry name" value="GT20_TPS"/>
    <property type="match status" value="1"/>
</dbReference>
<dbReference type="RefSeq" id="WP_252589446.1">
    <property type="nucleotide sequence ID" value="NZ_JAMWYS010000058.1"/>
</dbReference>
<reference evidence="9" key="1">
    <citation type="submission" date="2022-06" db="EMBL/GenBank/DDBJ databases">
        <title>Solitalea sp. MAHUQ-68 isolated from rhizospheric soil.</title>
        <authorList>
            <person name="Huq M.A."/>
        </authorList>
    </citation>
    <scope>NUCLEOTIDE SEQUENCE</scope>
    <source>
        <strain evidence="9">MAHUQ-68</strain>
    </source>
</reference>
<protein>
    <recommendedName>
        <fullName evidence="8">Alpha,alpha-trehalose-phosphate synthase</fullName>
        <ecNumber evidence="8">2.4.1.15</ecNumber>
    </recommendedName>
</protein>
<evidence type="ECO:0000256" key="4">
    <source>
        <dbReference type="ARBA" id="ARBA00011881"/>
    </source>
</evidence>
<dbReference type="PANTHER" id="PTHR10788:SF106">
    <property type="entry name" value="BCDNA.GH08860"/>
    <property type="match status" value="1"/>
</dbReference>
<dbReference type="NCBIfam" id="TIGR01484">
    <property type="entry name" value="HAD-SF-IIB"/>
    <property type="match status" value="1"/>
</dbReference>
<evidence type="ECO:0000256" key="2">
    <source>
        <dbReference type="ARBA" id="ARBA00006330"/>
    </source>
</evidence>
<dbReference type="InterPro" id="IPR006379">
    <property type="entry name" value="HAD-SF_hydro_IIB"/>
</dbReference>
<dbReference type="GO" id="GO:0003825">
    <property type="term" value="F:alpha,alpha-trehalose-phosphate synthase (UDP-forming) activity"/>
    <property type="evidence" value="ECO:0007669"/>
    <property type="project" value="UniProtKB-UniRule"/>
</dbReference>
<dbReference type="GO" id="GO:0005829">
    <property type="term" value="C:cytosol"/>
    <property type="evidence" value="ECO:0007669"/>
    <property type="project" value="TreeGrafter"/>
</dbReference>
<evidence type="ECO:0000313" key="10">
    <source>
        <dbReference type="Proteomes" id="UP001155182"/>
    </source>
</evidence>
<dbReference type="InterPro" id="IPR003337">
    <property type="entry name" value="Trehalose_PPase"/>
</dbReference>
<dbReference type="InterPro" id="IPR023214">
    <property type="entry name" value="HAD_sf"/>
</dbReference>
<organism evidence="9 10">
    <name type="scientific">Solitalea agri</name>
    <dbReference type="NCBI Taxonomy" id="2953739"/>
    <lineage>
        <taxon>Bacteria</taxon>
        <taxon>Pseudomonadati</taxon>
        <taxon>Bacteroidota</taxon>
        <taxon>Sphingobacteriia</taxon>
        <taxon>Sphingobacteriales</taxon>
        <taxon>Sphingobacteriaceae</taxon>
        <taxon>Solitalea</taxon>
    </lineage>
</organism>
<dbReference type="NCBIfam" id="TIGR00685">
    <property type="entry name" value="T6PP"/>
    <property type="match status" value="1"/>
</dbReference>
<dbReference type="GO" id="GO:0005992">
    <property type="term" value="P:trehalose biosynthetic process"/>
    <property type="evidence" value="ECO:0007669"/>
    <property type="project" value="UniProtKB-UniRule"/>
</dbReference>
<keyword evidence="5" id="KW-0328">Glycosyltransferase</keyword>
<dbReference type="InterPro" id="IPR036412">
    <property type="entry name" value="HAD-like_sf"/>
</dbReference>
<dbReference type="Pfam" id="PF02358">
    <property type="entry name" value="Trehalose_PPase"/>
    <property type="match status" value="1"/>
</dbReference>
<dbReference type="InterPro" id="IPR012766">
    <property type="entry name" value="Trehalose_OtsA"/>
</dbReference>
<dbReference type="Gene3D" id="3.40.50.1000">
    <property type="entry name" value="HAD superfamily/HAD-like"/>
    <property type="match status" value="1"/>
</dbReference>
<dbReference type="Proteomes" id="UP001155182">
    <property type="component" value="Unassembled WGS sequence"/>
</dbReference>
<evidence type="ECO:0000256" key="7">
    <source>
        <dbReference type="ARBA" id="ARBA00048039"/>
    </source>
</evidence>
<keyword evidence="6" id="KW-0808">Transferase</keyword>
<comment type="similarity">
    <text evidence="2">In the C-terminal section; belongs to the trehalose phosphatase family.</text>
</comment>
<sequence length="739" mass="85189">MSISKTIIVSNRLPIKITLNGSQIGYQNSEGGLATGLGSIYREGDNIWIGWPGAIINDESIQEAITEDLATKSLSPVFLTEEEINKYYEGFSNETLWPLFHYFPSYANYNDEQWCTYKTVNQKFADAVLRVLKTDDQIWVHDYQLMLVPQMIRDKAKNVKIGFFLHIPFPSFEVFRLLPWRKELLNGVVGADLIGFHTFDDSIYFINSCQRILGLPSNSNQLFINDKPIIVDAFPISIDFEKFNTLANDVLQKPHEENIIKRKGKAKLMLSVDRLDYSKGLINRLKAFEKLLEQHPQYIKKVVFVQLVVPSRDTVKQYSELKEQVDKLVSNINSKYSTLDWVPIHYFYRSFSIDLLAALYKTADIALVTPMRDGMNLVSKEFVACKSDETGVLILSEMAGASRELNDAIVINPNDSNKFVKALVQALEMPVDEQRHRMRSMRDIVSRFNIHHWVKLFMNRLEEVKVLQRKLSVREITPMIENMIKERYQRDQKRLLLLDYDGTLVEFNSNPLLAYPDLELLQLIQKLIDDHKNTVVLISGRKQETLNDWFGQMNLNIVAEHGAWIKRKSKSWQHHEIDVSWKGDIYNTMQSINDRTPRSFIEDKSYSVAWHYRNVEIGLGELRAKELVENLKVLAADKGLQIMHGNKVIEVKSNEVNKGKAAKKWIDHHHYDFVMAIGDDFTDEDTFKALPKGSISIKVGGTSSEAAFYLHTPTDVRLLLKKLIKAKEKVIVTDTKYSE</sequence>
<evidence type="ECO:0000256" key="3">
    <source>
        <dbReference type="ARBA" id="ARBA00008799"/>
    </source>
</evidence>
<gene>
    <name evidence="9" type="ORF">NF867_16235</name>
</gene>
<dbReference type="EC" id="2.4.1.15" evidence="8"/>
<dbReference type="NCBIfam" id="NF011071">
    <property type="entry name" value="PRK14501.1"/>
    <property type="match status" value="1"/>
</dbReference>
<dbReference type="Gene3D" id="3.30.70.1020">
    <property type="entry name" value="Trehalose-6-phosphate phosphatase related protein, domain 2"/>
    <property type="match status" value="1"/>
</dbReference>
<comment type="similarity">
    <text evidence="3">Belongs to the glycosyltransferase 20 family.</text>
</comment>
<dbReference type="SUPFAM" id="SSF53756">
    <property type="entry name" value="UDP-Glycosyltransferase/glycogen phosphorylase"/>
    <property type="match status" value="1"/>
</dbReference>
<comment type="pathway">
    <text evidence="1">Glycan biosynthesis; trehalose biosynthesis.</text>
</comment>